<dbReference type="Pfam" id="PF00419">
    <property type="entry name" value="Fimbrial"/>
    <property type="match status" value="1"/>
</dbReference>
<evidence type="ECO:0000313" key="8">
    <source>
        <dbReference type="EMBL" id="QGR72579.1"/>
    </source>
</evidence>
<dbReference type="Gene3D" id="2.60.40.1090">
    <property type="entry name" value="Fimbrial-type adhesion domain"/>
    <property type="match status" value="1"/>
</dbReference>
<keyword evidence="4" id="KW-0281">Fimbrium</keyword>
<dbReference type="Proteomes" id="UP000424966">
    <property type="component" value="Chromosome"/>
</dbReference>
<evidence type="ECO:0000259" key="6">
    <source>
        <dbReference type="Pfam" id="PF00419"/>
    </source>
</evidence>
<dbReference type="GO" id="GO:0009289">
    <property type="term" value="C:pilus"/>
    <property type="evidence" value="ECO:0007669"/>
    <property type="project" value="UniProtKB-SubCell"/>
</dbReference>
<evidence type="ECO:0000256" key="1">
    <source>
        <dbReference type="ARBA" id="ARBA00004561"/>
    </source>
</evidence>
<dbReference type="PANTHER" id="PTHR33420">
    <property type="entry name" value="FIMBRIAL SUBUNIT ELFA-RELATED"/>
    <property type="match status" value="1"/>
</dbReference>
<evidence type="ECO:0000256" key="5">
    <source>
        <dbReference type="SAM" id="SignalP"/>
    </source>
</evidence>
<accession>A0A0T9LKT8</accession>
<reference evidence="8 10" key="2">
    <citation type="submission" date="2019-11" db="EMBL/GenBank/DDBJ databases">
        <title>FDA dAtabase for Regulatory Grade micrObial Sequences (FDA-ARGOS): Supporting development and validation of Infectious Disease Dx tests.</title>
        <authorList>
            <person name="Patel R."/>
            <person name="Rucinski S."/>
            <person name="Tallon L."/>
            <person name="Sadzewicz L."/>
            <person name="Vavikolanu K."/>
            <person name="Mehta A."/>
            <person name="Aluvathingal J."/>
            <person name="Nadendla S."/>
            <person name="Nandy P."/>
            <person name="Geyer C."/>
            <person name="Yan Y."/>
            <person name="Sichtig H."/>
        </authorList>
    </citation>
    <scope>NUCLEOTIDE SEQUENCE [LARGE SCALE GENOMIC DNA]</scope>
    <source>
        <strain evidence="8 10">FDAARGOS_729</strain>
    </source>
</reference>
<evidence type="ECO:0000313" key="7">
    <source>
        <dbReference type="EMBL" id="CNF03315.1"/>
    </source>
</evidence>
<organism evidence="7 9">
    <name type="scientific">Yersinia intermedia</name>
    <dbReference type="NCBI Taxonomy" id="631"/>
    <lineage>
        <taxon>Bacteria</taxon>
        <taxon>Pseudomonadati</taxon>
        <taxon>Pseudomonadota</taxon>
        <taxon>Gammaproteobacteria</taxon>
        <taxon>Enterobacterales</taxon>
        <taxon>Yersiniaceae</taxon>
        <taxon>Yersinia</taxon>
    </lineage>
</organism>
<dbReference type="OrthoDB" id="6986861at2"/>
<dbReference type="EMBL" id="CPZJ01000001">
    <property type="protein sequence ID" value="CNF03315.1"/>
    <property type="molecule type" value="Genomic_DNA"/>
</dbReference>
<evidence type="ECO:0000256" key="3">
    <source>
        <dbReference type="ARBA" id="ARBA00022729"/>
    </source>
</evidence>
<feature type="chain" id="PRO_5006692620" evidence="5">
    <location>
        <begin position="26"/>
        <end position="181"/>
    </location>
</feature>
<dbReference type="Proteomes" id="UP000038750">
    <property type="component" value="Unassembled WGS sequence"/>
</dbReference>
<evidence type="ECO:0000256" key="2">
    <source>
        <dbReference type="ARBA" id="ARBA00006671"/>
    </source>
</evidence>
<feature type="domain" description="Fimbrial-type adhesion" evidence="6">
    <location>
        <begin position="36"/>
        <end position="180"/>
    </location>
</feature>
<dbReference type="InterPro" id="IPR008966">
    <property type="entry name" value="Adhesion_dom_sf"/>
</dbReference>
<reference evidence="7 9" key="1">
    <citation type="submission" date="2015-03" db="EMBL/GenBank/DDBJ databases">
        <authorList>
            <person name="Murphy D."/>
        </authorList>
    </citation>
    <scope>NUCLEOTIDE SEQUENCE [LARGE SCALE GENOMIC DNA]</scope>
    <source>
        <strain evidence="7 9">BR165/97</strain>
    </source>
</reference>
<evidence type="ECO:0000313" key="9">
    <source>
        <dbReference type="Proteomes" id="UP000038750"/>
    </source>
</evidence>
<proteinExistence type="inferred from homology"/>
<sequence>MSRSFFLLVPPSLLMVSLVSLSVLADPMKTDWGRVSMEGSITDTACAIDPGSLEQTIDMAILPISQLVENGVGNEHPFEIRLLDCRLANADPEKSNRQHFAVSFDGAADGNNFAVYGDAEGIAIQIVDDKGNTTTPGVPSPEINIIPTDMKLNYALRLVGNGKVLRAGAYYSSVRFKLDYY</sequence>
<dbReference type="InterPro" id="IPR036937">
    <property type="entry name" value="Adhesion_dom_fimbrial_sf"/>
</dbReference>
<name>A0A0T9LKT8_YERIN</name>
<dbReference type="eggNOG" id="COG3539">
    <property type="taxonomic scope" value="Bacteria"/>
</dbReference>
<feature type="signal peptide" evidence="5">
    <location>
        <begin position="1"/>
        <end position="25"/>
    </location>
</feature>
<dbReference type="InterPro" id="IPR050263">
    <property type="entry name" value="Bact_Fimbrial_Adh_Pro"/>
</dbReference>
<comment type="subcellular location">
    <subcellularLocation>
        <location evidence="1">Fimbrium</location>
    </subcellularLocation>
</comment>
<evidence type="ECO:0000313" key="10">
    <source>
        <dbReference type="Proteomes" id="UP000424966"/>
    </source>
</evidence>
<dbReference type="GO" id="GO:0043709">
    <property type="term" value="P:cell adhesion involved in single-species biofilm formation"/>
    <property type="evidence" value="ECO:0007669"/>
    <property type="project" value="TreeGrafter"/>
</dbReference>
<dbReference type="InterPro" id="IPR000259">
    <property type="entry name" value="Adhesion_dom_fimbrial"/>
</dbReference>
<dbReference type="AlphaFoldDB" id="A0A0T9LKT8"/>
<dbReference type="STRING" id="631.CH53_902"/>
<comment type="similarity">
    <text evidence="2">Belongs to the fimbrial protein family.</text>
</comment>
<keyword evidence="10" id="KW-1185">Reference proteome</keyword>
<protein>
    <submittedName>
        <fullName evidence="7">Exported minor pilin protein</fullName>
    </submittedName>
    <submittedName>
        <fullName evidence="8">Fimbrial protein</fullName>
    </submittedName>
</protein>
<keyword evidence="3 5" id="KW-0732">Signal</keyword>
<evidence type="ECO:0000256" key="4">
    <source>
        <dbReference type="ARBA" id="ARBA00023263"/>
    </source>
</evidence>
<dbReference type="SUPFAM" id="SSF49401">
    <property type="entry name" value="Bacterial adhesins"/>
    <property type="match status" value="1"/>
</dbReference>
<gene>
    <name evidence="7" type="primary">mrfB_1</name>
    <name evidence="7" type="ORF">ERS008530_00241</name>
    <name evidence="8" type="ORF">FOC37_20790</name>
</gene>
<dbReference type="EMBL" id="CP046294">
    <property type="protein sequence ID" value="QGR72579.1"/>
    <property type="molecule type" value="Genomic_DNA"/>
</dbReference>
<dbReference type="PANTHER" id="PTHR33420:SF3">
    <property type="entry name" value="FIMBRIAL SUBUNIT ELFA"/>
    <property type="match status" value="1"/>
</dbReference>